<organism evidence="1 2">
    <name type="scientific">Tanacetum coccineum</name>
    <dbReference type="NCBI Taxonomy" id="301880"/>
    <lineage>
        <taxon>Eukaryota</taxon>
        <taxon>Viridiplantae</taxon>
        <taxon>Streptophyta</taxon>
        <taxon>Embryophyta</taxon>
        <taxon>Tracheophyta</taxon>
        <taxon>Spermatophyta</taxon>
        <taxon>Magnoliopsida</taxon>
        <taxon>eudicotyledons</taxon>
        <taxon>Gunneridae</taxon>
        <taxon>Pentapetalae</taxon>
        <taxon>asterids</taxon>
        <taxon>campanulids</taxon>
        <taxon>Asterales</taxon>
        <taxon>Asteraceae</taxon>
        <taxon>Asteroideae</taxon>
        <taxon>Anthemideae</taxon>
        <taxon>Anthemidinae</taxon>
        <taxon>Tanacetum</taxon>
    </lineage>
</organism>
<evidence type="ECO:0000313" key="2">
    <source>
        <dbReference type="Proteomes" id="UP001151760"/>
    </source>
</evidence>
<comment type="caution">
    <text evidence="1">The sequence shown here is derived from an EMBL/GenBank/DDBJ whole genome shotgun (WGS) entry which is preliminary data.</text>
</comment>
<sequence>MCKAYGGEPSVDLLRSFLNLGRAGDWLTLSSRGGADVPKALTKTVTLLPKTWKRVVSSISKTKFGPKALWKAVKAQFPDGPAMIVMGEGEYQKGFRPGKFRQFFKFSAMIGRDGEGELEEIDYLRWLAISIQSPDPAKKAVGITQGIQL</sequence>
<dbReference type="Proteomes" id="UP001151760">
    <property type="component" value="Unassembled WGS sequence"/>
</dbReference>
<reference evidence="1" key="2">
    <citation type="submission" date="2022-01" db="EMBL/GenBank/DDBJ databases">
        <authorList>
            <person name="Yamashiro T."/>
            <person name="Shiraishi A."/>
            <person name="Satake H."/>
            <person name="Nakayama K."/>
        </authorList>
    </citation>
    <scope>NUCLEOTIDE SEQUENCE</scope>
</reference>
<name>A0ABQ5B4U2_9ASTR</name>
<proteinExistence type="predicted"/>
<protein>
    <submittedName>
        <fullName evidence="1">Uncharacterized protein</fullName>
    </submittedName>
</protein>
<accession>A0ABQ5B4U2</accession>
<reference evidence="1" key="1">
    <citation type="journal article" date="2022" name="Int. J. Mol. Sci.">
        <title>Draft Genome of Tanacetum Coccineum: Genomic Comparison of Closely Related Tanacetum-Family Plants.</title>
        <authorList>
            <person name="Yamashiro T."/>
            <person name="Shiraishi A."/>
            <person name="Nakayama K."/>
            <person name="Satake H."/>
        </authorList>
    </citation>
    <scope>NUCLEOTIDE SEQUENCE</scope>
</reference>
<keyword evidence="2" id="KW-1185">Reference proteome</keyword>
<gene>
    <name evidence="1" type="ORF">Tco_0843409</name>
</gene>
<evidence type="ECO:0000313" key="1">
    <source>
        <dbReference type="EMBL" id="GJT08947.1"/>
    </source>
</evidence>
<dbReference type="EMBL" id="BQNB010012870">
    <property type="protein sequence ID" value="GJT08947.1"/>
    <property type="molecule type" value="Genomic_DNA"/>
</dbReference>